<dbReference type="GO" id="GO:0000049">
    <property type="term" value="F:tRNA binding"/>
    <property type="evidence" value="ECO:0007669"/>
    <property type="project" value="UniProtKB-UniRule"/>
</dbReference>
<comment type="subcellular location">
    <subcellularLocation>
        <location evidence="2">Cytoplasm</location>
    </subcellularLocation>
</comment>
<dbReference type="GO" id="GO:0005737">
    <property type="term" value="C:cytoplasm"/>
    <property type="evidence" value="ECO:0007669"/>
    <property type="project" value="UniProtKB-SubCell"/>
</dbReference>
<keyword evidence="2" id="KW-0378">Hydrolase</keyword>
<keyword evidence="2" id="KW-0820">tRNA-binding</keyword>
<evidence type="ECO:0000256" key="2">
    <source>
        <dbReference type="HAMAP-Rule" id="MF_00518"/>
    </source>
</evidence>
<dbReference type="Proteomes" id="UP000264006">
    <property type="component" value="Chromosome"/>
</dbReference>
<accession>A0A346XXG9</accession>
<dbReference type="KEGG" id="euz:DVS28_a2234"/>
<dbReference type="Gene3D" id="3.50.80.10">
    <property type="entry name" value="D-tyrosyl-tRNA(Tyr) deacylase"/>
    <property type="match status" value="1"/>
</dbReference>
<comment type="catalytic activity">
    <reaction evidence="2">
        <text>glycyl-tRNA(Ala) + H2O = tRNA(Ala) + glycine + H(+)</text>
        <dbReference type="Rhea" id="RHEA:53744"/>
        <dbReference type="Rhea" id="RHEA-COMP:9657"/>
        <dbReference type="Rhea" id="RHEA-COMP:13640"/>
        <dbReference type="ChEBI" id="CHEBI:15377"/>
        <dbReference type="ChEBI" id="CHEBI:15378"/>
        <dbReference type="ChEBI" id="CHEBI:57305"/>
        <dbReference type="ChEBI" id="CHEBI:78442"/>
        <dbReference type="ChEBI" id="CHEBI:78522"/>
    </reaction>
</comment>
<dbReference type="GO" id="GO:0051500">
    <property type="term" value="F:D-tyrosyl-tRNA(Tyr) deacylase activity"/>
    <property type="evidence" value="ECO:0007669"/>
    <property type="project" value="TreeGrafter"/>
</dbReference>
<sequence>MLQRVRSAAVSVDGAVTGRIDHGLMALVGVGQRSTAADAEWLAAKTQDLRVFPDEDGRMNRSVRDVGGGVLAISQFTLYGDARKGRRPSFVAAAAPDRGEALYEAYCDALEVPVGRGVFGADMAIDMVCDGPVTILLDHGED</sequence>
<dbReference type="NCBIfam" id="TIGR00256">
    <property type="entry name" value="D-aminoacyl-tRNA deacylase"/>
    <property type="match status" value="1"/>
</dbReference>
<dbReference type="GO" id="GO:0019478">
    <property type="term" value="P:D-amino acid catabolic process"/>
    <property type="evidence" value="ECO:0007669"/>
    <property type="project" value="UniProtKB-UniRule"/>
</dbReference>
<keyword evidence="2" id="KW-0694">RNA-binding</keyword>
<dbReference type="PANTHER" id="PTHR10472:SF5">
    <property type="entry name" value="D-AMINOACYL-TRNA DEACYLASE 1"/>
    <property type="match status" value="1"/>
</dbReference>
<comment type="similarity">
    <text evidence="1 2">Belongs to the DTD family.</text>
</comment>
<evidence type="ECO:0000313" key="4">
    <source>
        <dbReference type="Proteomes" id="UP000264006"/>
    </source>
</evidence>
<protein>
    <recommendedName>
        <fullName evidence="2">D-aminoacyl-tRNA deacylase</fullName>
        <shortName evidence="2">DTD</shortName>
        <ecNumber evidence="2">3.1.1.96</ecNumber>
    </recommendedName>
    <alternativeName>
        <fullName evidence="2">Gly-tRNA(Ala) deacylase</fullName>
        <ecNumber evidence="2">3.1.1.-</ecNumber>
    </alternativeName>
</protein>
<evidence type="ECO:0000313" key="3">
    <source>
        <dbReference type="EMBL" id="AXV06916.1"/>
    </source>
</evidence>
<evidence type="ECO:0000256" key="1">
    <source>
        <dbReference type="ARBA" id="ARBA00009673"/>
    </source>
</evidence>
<dbReference type="AlphaFoldDB" id="A0A346XXG9"/>
<dbReference type="SUPFAM" id="SSF69500">
    <property type="entry name" value="DTD-like"/>
    <property type="match status" value="1"/>
</dbReference>
<dbReference type="EMBL" id="CP031165">
    <property type="protein sequence ID" value="AXV06916.1"/>
    <property type="molecule type" value="Genomic_DNA"/>
</dbReference>
<keyword evidence="2" id="KW-0963">Cytoplasm</keyword>
<dbReference type="GO" id="GO:0043908">
    <property type="term" value="F:Ser(Gly)-tRNA(Ala) hydrolase activity"/>
    <property type="evidence" value="ECO:0007669"/>
    <property type="project" value="UniProtKB-UniRule"/>
</dbReference>
<dbReference type="EC" id="3.1.1.96" evidence="2"/>
<dbReference type="InterPro" id="IPR003732">
    <property type="entry name" value="Daa-tRNA_deacyls_DTD"/>
</dbReference>
<comment type="subunit">
    <text evidence="2">Homodimer.</text>
</comment>
<comment type="function">
    <text evidence="2">An aminoacyl-tRNA editing enzyme that deacylates mischarged D-aminoacyl-tRNAs. Also deacylates mischarged glycyl-tRNA(Ala), protecting cells against glycine mischarging by AlaRS. Acts via tRNA-based rather than protein-based catalysis; rejects L-amino acids rather than detecting D-amino acids in the active site. By recycling D-aminoacyl-tRNA to D-amino acids and free tRNA molecules, this enzyme counteracts the toxicity associated with the formation of D-aminoacyl-tRNA entities in vivo and helps enforce protein L-homochirality.</text>
</comment>
<dbReference type="PANTHER" id="PTHR10472">
    <property type="entry name" value="D-TYROSYL-TRNA TYR DEACYLASE"/>
    <property type="match status" value="1"/>
</dbReference>
<dbReference type="FunFam" id="3.50.80.10:FF:000001">
    <property type="entry name" value="D-aminoacyl-tRNA deacylase"/>
    <property type="match status" value="1"/>
</dbReference>
<comment type="catalytic activity">
    <reaction evidence="2">
        <text>a D-aminoacyl-tRNA + H2O = a tRNA + a D-alpha-amino acid + H(+)</text>
        <dbReference type="Rhea" id="RHEA:13953"/>
        <dbReference type="Rhea" id="RHEA-COMP:10123"/>
        <dbReference type="Rhea" id="RHEA-COMP:10124"/>
        <dbReference type="ChEBI" id="CHEBI:15377"/>
        <dbReference type="ChEBI" id="CHEBI:15378"/>
        <dbReference type="ChEBI" id="CHEBI:59871"/>
        <dbReference type="ChEBI" id="CHEBI:78442"/>
        <dbReference type="ChEBI" id="CHEBI:79333"/>
        <dbReference type="EC" id="3.1.1.96"/>
    </reaction>
</comment>
<feature type="short sequence motif" description="Gly-cisPro motif, important for rejection of L-amino acids" evidence="2">
    <location>
        <begin position="131"/>
        <end position="132"/>
    </location>
</feature>
<comment type="domain">
    <text evidence="2">A Gly-cisPro motif from one monomer fits into the active site of the other monomer to allow specific chiral rejection of L-amino acids.</text>
</comment>
<dbReference type="Pfam" id="PF02580">
    <property type="entry name" value="Tyr_Deacylase"/>
    <property type="match status" value="1"/>
</dbReference>
<gene>
    <name evidence="2" type="primary">dtd</name>
    <name evidence="3" type="ORF">DVS28_a2234</name>
</gene>
<dbReference type="InterPro" id="IPR023509">
    <property type="entry name" value="DTD-like_sf"/>
</dbReference>
<keyword evidence="4" id="KW-1185">Reference proteome</keyword>
<name>A0A346XXG9_9ACTN</name>
<organism evidence="3 4">
    <name type="scientific">Euzebya pacifica</name>
    <dbReference type="NCBI Taxonomy" id="1608957"/>
    <lineage>
        <taxon>Bacteria</taxon>
        <taxon>Bacillati</taxon>
        <taxon>Actinomycetota</taxon>
        <taxon>Nitriliruptoria</taxon>
        <taxon>Euzebyales</taxon>
    </lineage>
</organism>
<reference evidence="3 4" key="1">
    <citation type="submission" date="2018-09" db="EMBL/GenBank/DDBJ databases">
        <title>Complete genome sequence of Euzebya sp. DY32-46 isolated from seawater of Pacific Ocean.</title>
        <authorList>
            <person name="Xu L."/>
            <person name="Wu Y.-H."/>
            <person name="Xu X.-W."/>
        </authorList>
    </citation>
    <scope>NUCLEOTIDE SEQUENCE [LARGE SCALE GENOMIC DNA]</scope>
    <source>
        <strain evidence="3 4">DY32-46</strain>
    </source>
</reference>
<dbReference type="HAMAP" id="MF_00518">
    <property type="entry name" value="Deacylase_Dtd"/>
    <property type="match status" value="1"/>
</dbReference>
<dbReference type="EC" id="3.1.1.-" evidence="2"/>
<proteinExistence type="inferred from homology"/>
<dbReference type="GO" id="GO:0106026">
    <property type="term" value="F:Gly-tRNA(Ala) deacylase activity"/>
    <property type="evidence" value="ECO:0007669"/>
    <property type="project" value="UniProtKB-UniRule"/>
</dbReference>